<protein>
    <recommendedName>
        <fullName evidence="4">protein-secreting ATPase</fullName>
        <ecNumber evidence="4">7.4.2.8</ecNumber>
    </recommendedName>
</protein>
<dbReference type="EC" id="7.4.2.8" evidence="4"/>
<dbReference type="Gene3D" id="3.40.50.300">
    <property type="entry name" value="P-loop containing nucleotide triphosphate hydrolases"/>
    <property type="match status" value="1"/>
</dbReference>
<dbReference type="GO" id="GO:0015628">
    <property type="term" value="P:protein secretion by the type II secretion system"/>
    <property type="evidence" value="ECO:0007669"/>
    <property type="project" value="InterPro"/>
</dbReference>
<dbReference type="Pfam" id="PF00437">
    <property type="entry name" value="T2SSE"/>
    <property type="match status" value="1"/>
</dbReference>
<organism evidence="6">
    <name type="scientific">Leptospirillum ferriphilum</name>
    <dbReference type="NCBI Taxonomy" id="178606"/>
    <lineage>
        <taxon>Bacteria</taxon>
        <taxon>Pseudomonadati</taxon>
        <taxon>Nitrospirota</taxon>
        <taxon>Nitrospiria</taxon>
        <taxon>Nitrospirales</taxon>
        <taxon>Nitrospiraceae</taxon>
        <taxon>Leptospirillum</taxon>
    </lineage>
</organism>
<dbReference type="AlphaFoldDB" id="A0A7C3R4E3"/>
<dbReference type="PROSITE" id="PS00662">
    <property type="entry name" value="T2SP_E"/>
    <property type="match status" value="1"/>
</dbReference>
<keyword evidence="3" id="KW-0067">ATP-binding</keyword>
<dbReference type="CDD" id="cd01129">
    <property type="entry name" value="PulE-GspE-like"/>
    <property type="match status" value="1"/>
</dbReference>
<dbReference type="InterPro" id="IPR013369">
    <property type="entry name" value="T2SS_GspE"/>
</dbReference>
<dbReference type="GO" id="GO:0008564">
    <property type="term" value="F:protein-exporting ATPase activity"/>
    <property type="evidence" value="ECO:0007669"/>
    <property type="project" value="UniProtKB-EC"/>
</dbReference>
<dbReference type="NCBIfam" id="TIGR02533">
    <property type="entry name" value="type_II_gspE"/>
    <property type="match status" value="1"/>
</dbReference>
<dbReference type="FunFam" id="3.40.50.300:FF:000398">
    <property type="entry name" value="Type IV pilus assembly ATPase PilB"/>
    <property type="match status" value="1"/>
</dbReference>
<comment type="similarity">
    <text evidence="1">Belongs to the GSP E family.</text>
</comment>
<proteinExistence type="inferred from homology"/>
<dbReference type="EMBL" id="DTMM01000195">
    <property type="protein sequence ID" value="HFT94073.1"/>
    <property type="molecule type" value="Genomic_DNA"/>
</dbReference>
<evidence type="ECO:0000256" key="2">
    <source>
        <dbReference type="ARBA" id="ARBA00022741"/>
    </source>
</evidence>
<evidence type="ECO:0000256" key="1">
    <source>
        <dbReference type="ARBA" id="ARBA00006611"/>
    </source>
</evidence>
<sequence length="575" mass="63749">MDISRGIARAIGHVSPIDEGTADISLEKLKDQNPETLWKNWAQNRGIPFLTEYSHERVSPDLIRSTPIGFAKAHLLLPVLLQSPPDGSEPRIIVLVGHPKGMWAIPPLSALLSDAGHLPRPSPDLLEIHMMPATTLLNFINTVYEHYSQHQTTDVLSRMDSPNEEAVDLLSLQESVDLLDARDEAPMIRLANSLLAQAIRQKASDIHIEPFEKELLVRYRVDGVLFNVLSIPSRLQAGLVSRFKLMGNLNIAEKRLPQDGRIRIRTAGRDVDIRVSTIPIRHGERVVLRILEQGTLLLPLSSIGFDRQDLDTLTSLIQLTNGIILVTGPTGAGKTTTLYAILNTINSPDKNIITIEDPVEYQLKGIGQIQVNPRIELTFASGLRSILRQDPDVILIGEIRDLETAEIAIQASLTGHIVFSTLHTNDAPSAITRLVDMGVEPFLISTSLKAILAQRLVRKICPECREPYVPDRNEMSRLGMTQEELKNGTLFRGKGCGACLNTGYKGRQGIYELLVVDETIGQMIDNRAQVSEIRQKARNRGMFTLLEDGKRKVLAGITTSEEVLRVALSEITVEN</sequence>
<dbReference type="PANTHER" id="PTHR30258">
    <property type="entry name" value="TYPE II SECRETION SYSTEM PROTEIN GSPE-RELATED"/>
    <property type="match status" value="1"/>
</dbReference>
<reference evidence="6" key="1">
    <citation type="journal article" date="2020" name="mSystems">
        <title>Genome- and Community-Level Interaction Insights into Carbon Utilization and Element Cycling Functions of Hydrothermarchaeota in Hydrothermal Sediment.</title>
        <authorList>
            <person name="Zhou Z."/>
            <person name="Liu Y."/>
            <person name="Xu W."/>
            <person name="Pan J."/>
            <person name="Luo Z.H."/>
            <person name="Li M."/>
        </authorList>
    </citation>
    <scope>NUCLEOTIDE SEQUENCE [LARGE SCALE GENOMIC DNA]</scope>
    <source>
        <strain evidence="6">SpSt-902</strain>
    </source>
</reference>
<dbReference type="PANTHER" id="PTHR30258:SF2">
    <property type="entry name" value="COMG OPERON PROTEIN 1"/>
    <property type="match status" value="1"/>
</dbReference>
<keyword evidence="2" id="KW-0547">Nucleotide-binding</keyword>
<evidence type="ECO:0000259" key="5">
    <source>
        <dbReference type="PROSITE" id="PS00662"/>
    </source>
</evidence>
<dbReference type="GO" id="GO:0015627">
    <property type="term" value="C:type II protein secretion system complex"/>
    <property type="evidence" value="ECO:0007669"/>
    <property type="project" value="InterPro"/>
</dbReference>
<evidence type="ECO:0000313" key="6">
    <source>
        <dbReference type="EMBL" id="HFT94073.1"/>
    </source>
</evidence>
<dbReference type="InterPro" id="IPR027417">
    <property type="entry name" value="P-loop_NTPase"/>
</dbReference>
<dbReference type="FunFam" id="3.30.450.90:FF:000001">
    <property type="entry name" value="Type II secretion system ATPase GspE"/>
    <property type="match status" value="1"/>
</dbReference>
<dbReference type="InterPro" id="IPR001482">
    <property type="entry name" value="T2SS/T4SS_dom"/>
</dbReference>
<evidence type="ECO:0000256" key="4">
    <source>
        <dbReference type="ARBA" id="ARBA00024382"/>
    </source>
</evidence>
<dbReference type="SMART" id="SM00382">
    <property type="entry name" value="AAA"/>
    <property type="match status" value="1"/>
</dbReference>
<comment type="caution">
    <text evidence="6">The sequence shown here is derived from an EMBL/GenBank/DDBJ whole genome shotgun (WGS) entry which is preliminary data.</text>
</comment>
<dbReference type="SUPFAM" id="SSF52540">
    <property type="entry name" value="P-loop containing nucleoside triphosphate hydrolases"/>
    <property type="match status" value="1"/>
</dbReference>
<dbReference type="GO" id="GO:0005524">
    <property type="term" value="F:ATP binding"/>
    <property type="evidence" value="ECO:0007669"/>
    <property type="project" value="UniProtKB-KW"/>
</dbReference>
<evidence type="ECO:0000256" key="3">
    <source>
        <dbReference type="ARBA" id="ARBA00022840"/>
    </source>
</evidence>
<accession>A0A7C3R4E3</accession>
<dbReference type="Gene3D" id="3.30.450.90">
    <property type="match status" value="1"/>
</dbReference>
<dbReference type="GO" id="GO:0005886">
    <property type="term" value="C:plasma membrane"/>
    <property type="evidence" value="ECO:0007669"/>
    <property type="project" value="TreeGrafter"/>
</dbReference>
<dbReference type="InterPro" id="IPR003593">
    <property type="entry name" value="AAA+_ATPase"/>
</dbReference>
<name>A0A7C3R4E3_9BACT</name>
<dbReference type="GO" id="GO:0016887">
    <property type="term" value="F:ATP hydrolysis activity"/>
    <property type="evidence" value="ECO:0007669"/>
    <property type="project" value="TreeGrafter"/>
</dbReference>
<gene>
    <name evidence="6" type="primary">gspE</name>
    <name evidence="6" type="ORF">ENX03_09120</name>
</gene>
<feature type="domain" description="Bacterial type II secretion system protein E" evidence="5">
    <location>
        <begin position="387"/>
        <end position="401"/>
    </location>
</feature>